<comment type="caution">
    <text evidence="2">The sequence shown here is derived from an EMBL/GenBank/DDBJ whole genome shotgun (WGS) entry which is preliminary data.</text>
</comment>
<dbReference type="EMBL" id="JAFBFH010000004">
    <property type="protein sequence ID" value="MBM7713828.1"/>
    <property type="molecule type" value="Genomic_DNA"/>
</dbReference>
<gene>
    <name evidence="2" type="ORF">JOC94_000798</name>
</gene>
<evidence type="ECO:0000313" key="2">
    <source>
        <dbReference type="EMBL" id="MBM7713828.1"/>
    </source>
</evidence>
<keyword evidence="1" id="KW-0472">Membrane</keyword>
<sequence>MVTPKTLISRGFILTIFTNMNQLLPFAVSYLLMSQPPSDDGGLIPNLYM</sequence>
<keyword evidence="1" id="KW-0812">Transmembrane</keyword>
<protein>
    <submittedName>
        <fullName evidence="2">Uncharacterized protein</fullName>
    </submittedName>
</protein>
<evidence type="ECO:0000256" key="1">
    <source>
        <dbReference type="SAM" id="Phobius"/>
    </source>
</evidence>
<proteinExistence type="predicted"/>
<keyword evidence="1" id="KW-1133">Transmembrane helix</keyword>
<reference evidence="2 3" key="1">
    <citation type="submission" date="2021-01" db="EMBL/GenBank/DDBJ databases">
        <title>Genomic Encyclopedia of Type Strains, Phase IV (KMG-IV): sequencing the most valuable type-strain genomes for metagenomic binning, comparative biology and taxonomic classification.</title>
        <authorList>
            <person name="Goeker M."/>
        </authorList>
    </citation>
    <scope>NUCLEOTIDE SEQUENCE [LARGE SCALE GENOMIC DNA]</scope>
    <source>
        <strain evidence="2 3">DSM 105453</strain>
    </source>
</reference>
<keyword evidence="3" id="KW-1185">Reference proteome</keyword>
<feature type="transmembrane region" description="Helical" evidence="1">
    <location>
        <begin position="12"/>
        <end position="33"/>
    </location>
</feature>
<evidence type="ECO:0000313" key="3">
    <source>
        <dbReference type="Proteomes" id="UP000823485"/>
    </source>
</evidence>
<organism evidence="2 3">
    <name type="scientific">Siminovitchia thermophila</name>
    <dbReference type="NCBI Taxonomy" id="1245522"/>
    <lineage>
        <taxon>Bacteria</taxon>
        <taxon>Bacillati</taxon>
        <taxon>Bacillota</taxon>
        <taxon>Bacilli</taxon>
        <taxon>Bacillales</taxon>
        <taxon>Bacillaceae</taxon>
        <taxon>Siminovitchia</taxon>
    </lineage>
</organism>
<name>A0ABS2R2H3_9BACI</name>
<dbReference type="Proteomes" id="UP000823485">
    <property type="component" value="Unassembled WGS sequence"/>
</dbReference>
<accession>A0ABS2R2H3</accession>